<dbReference type="Gene3D" id="3.40.50.1000">
    <property type="entry name" value="HAD superfamily/HAD-like"/>
    <property type="match status" value="1"/>
</dbReference>
<feature type="compositionally biased region" description="Acidic residues" evidence="1">
    <location>
        <begin position="269"/>
        <end position="281"/>
    </location>
</feature>
<protein>
    <recommendedName>
        <fullName evidence="5">Cell envelope biogenesis protein OmpA</fullName>
    </recommendedName>
</protein>
<dbReference type="EMBL" id="BQKV01000037">
    <property type="protein sequence ID" value="GJN64566.1"/>
    <property type="molecule type" value="Genomic_DNA"/>
</dbReference>
<feature type="transmembrane region" description="Helical" evidence="2">
    <location>
        <begin position="331"/>
        <end position="350"/>
    </location>
</feature>
<keyword evidence="2" id="KW-0472">Membrane</keyword>
<gene>
    <name evidence="3" type="ORF">JCM17207_11910</name>
</gene>
<evidence type="ECO:0008006" key="5">
    <source>
        <dbReference type="Google" id="ProtNLM"/>
    </source>
</evidence>
<reference evidence="3" key="1">
    <citation type="journal article" date="2022" name="Int. J. Syst. Evol. Microbiol.">
        <title>Genome-based, phenotypic and chemotaxonomic classification of Faecalibacterium strains: proposal of three novel species Faecalibacterium duncaniae sp. nov., Faecalibacterium hattorii sp. nov. and Faecalibacterium gallinarum sp. nov. .</title>
        <authorList>
            <person name="Sakamoto M."/>
            <person name="Sakurai N."/>
            <person name="Tanno H."/>
            <person name="Iino T."/>
            <person name="Ohkuma M."/>
            <person name="Endo A."/>
        </authorList>
    </citation>
    <scope>NUCLEOTIDE SEQUENCE</scope>
    <source>
        <strain evidence="3">JCM 17207</strain>
    </source>
</reference>
<organism evidence="3 4">
    <name type="scientific">Faecalibacterium gallinarum</name>
    <dbReference type="NCBI Taxonomy" id="2903556"/>
    <lineage>
        <taxon>Bacteria</taxon>
        <taxon>Bacillati</taxon>
        <taxon>Bacillota</taxon>
        <taxon>Clostridia</taxon>
        <taxon>Eubacteriales</taxon>
        <taxon>Oscillospiraceae</taxon>
        <taxon>Faecalibacterium</taxon>
    </lineage>
</organism>
<keyword evidence="2" id="KW-1133">Transmembrane helix</keyword>
<feature type="transmembrane region" description="Helical" evidence="2">
    <location>
        <begin position="487"/>
        <end position="504"/>
    </location>
</feature>
<feature type="transmembrane region" description="Helical" evidence="2">
    <location>
        <begin position="799"/>
        <end position="826"/>
    </location>
</feature>
<dbReference type="InterPro" id="IPR023214">
    <property type="entry name" value="HAD_sf"/>
</dbReference>
<keyword evidence="2" id="KW-0812">Transmembrane</keyword>
<sequence>MPRDTDSRTDTWNAAGQEENEKFRTFFSNSVAQIPKNMTEPIPEKKGGFLARLFGTKKREEDWDDEPTLEQTIAPETGEIFLEEMEQEAPPAPAEPIRLAPQADPEPQPEPREEKRYTIPEEEKRAPGYTRGAARHAAKKPARKGPGLRLFGSGEDENTSPSPVTGSSRTDGEDTMSLDLFEPGQEEMDQPLETPAAVTFPQSAAQTETRPEPAPAAKPAEAPAEKPAETSAPEAPQEGEKSAEPATQTREPAAAPEEARHARSKLSGPDEEEPETPEEIGESLHRLCASLSLRCGLSGVLAAALLGVGLIGEGLLPALPGLDPVGAPVPFMGANLLLLLAAMAVSFNVLRDGLWGLLDEPSLDAMPALATVGALVQALVAVMNAEAYQGEGLKLMSGVAALLLFLATLGERLMAASVRDGFELMDCGVDHQGAYRAADKDLVRTLAEGLEEPDPWILLSRPIRWTARFIEQSFSPRASERSAQKTARLLLVGGLLGAGLMLVTGRGLNAAVAALAAILCLGAPLSATLIAGLASLRMQRTAGAVGAVIPGWASVEELGGVDTIQVDASELFTPESAQLKDIRIFKGGRIDKAILYAASTFNQGCNTLNTLFREIIENRTDILLPVKDLVQRPGLGFSGWCDNNQILIGTRELMEQEGVPLPEKEYEEKNSNHGEYQLLYLAVSGNLHAMFVLHYIGGRNVARSLSALRRENIRLLVTCQDPSLTAEKIEAAYHLPEGMVTILNAAQTEALAPALAYVTDGPCCMVHLKGFASLVGGLRAAERAQNGENFGTAIQKVSVWFSLVIGLLLAYAGSIGGLSLAVVLMYQAAWSGLSIAAAAMKQNG</sequence>
<feature type="compositionally biased region" description="Low complexity" evidence="1">
    <location>
        <begin position="244"/>
        <end position="256"/>
    </location>
</feature>
<feature type="region of interest" description="Disordered" evidence="1">
    <location>
        <begin position="57"/>
        <end position="281"/>
    </location>
</feature>
<dbReference type="InterPro" id="IPR023299">
    <property type="entry name" value="ATPase_P-typ_cyto_dom_N"/>
</dbReference>
<evidence type="ECO:0000256" key="2">
    <source>
        <dbReference type="SAM" id="Phobius"/>
    </source>
</evidence>
<feature type="compositionally biased region" description="Polar residues" evidence="1">
    <location>
        <begin position="159"/>
        <end position="169"/>
    </location>
</feature>
<dbReference type="RefSeq" id="WP_238316763.1">
    <property type="nucleotide sequence ID" value="NZ_BQKV01000037.1"/>
</dbReference>
<feature type="compositionally biased region" description="Basic residues" evidence="1">
    <location>
        <begin position="133"/>
        <end position="143"/>
    </location>
</feature>
<dbReference type="AlphaFoldDB" id="A0AA37IZQ3"/>
<keyword evidence="4" id="KW-1185">Reference proteome</keyword>
<feature type="compositionally biased region" description="Basic and acidic residues" evidence="1">
    <location>
        <begin position="109"/>
        <end position="126"/>
    </location>
</feature>
<feature type="transmembrane region" description="Helical" evidence="2">
    <location>
        <begin position="510"/>
        <end position="534"/>
    </location>
</feature>
<feature type="transmembrane region" description="Helical" evidence="2">
    <location>
        <begin position="291"/>
        <end position="311"/>
    </location>
</feature>
<evidence type="ECO:0000313" key="3">
    <source>
        <dbReference type="EMBL" id="GJN64566.1"/>
    </source>
</evidence>
<accession>A0AA37IZQ3</accession>
<proteinExistence type="predicted"/>
<evidence type="ECO:0000256" key="1">
    <source>
        <dbReference type="SAM" id="MobiDB-lite"/>
    </source>
</evidence>
<comment type="caution">
    <text evidence="3">The sequence shown here is derived from an EMBL/GenBank/DDBJ whole genome shotgun (WGS) entry which is preliminary data.</text>
</comment>
<dbReference type="Gene3D" id="3.40.1110.10">
    <property type="entry name" value="Calcium-transporting ATPase, cytoplasmic domain N"/>
    <property type="match status" value="1"/>
</dbReference>
<dbReference type="Proteomes" id="UP001055185">
    <property type="component" value="Unassembled WGS sequence"/>
</dbReference>
<evidence type="ECO:0000313" key="4">
    <source>
        <dbReference type="Proteomes" id="UP001055185"/>
    </source>
</evidence>
<dbReference type="GO" id="GO:0000166">
    <property type="term" value="F:nucleotide binding"/>
    <property type="evidence" value="ECO:0007669"/>
    <property type="project" value="InterPro"/>
</dbReference>
<name>A0AA37IZQ3_9FIRM</name>